<accession>A0A4S3K3I4</accession>
<evidence type="ECO:0000256" key="7">
    <source>
        <dbReference type="ARBA" id="ARBA00022982"/>
    </source>
</evidence>
<keyword evidence="9" id="KW-0472">Membrane</keyword>
<dbReference type="AlphaFoldDB" id="A0A4S3K3I4"/>
<sequence>MKTLIRRMQSQKGTIAFSNIPLETATVRIGRGTEQDVEIADPRIALAHAEITPMPDGTFRLDAKTPSGVWVNGTPCSARALQVNDILDFGRFRITVMKPEAGSDLTLLVEERADAVEEKPAEIAATRLEETWLSRRRPAWVAFIVVLLAMLLLPLVLRYAGSKDPATQMKMAALPLVPTQTAWNSGPLSSAHAYFETDCAACHVQPFKQVRNNACLACHDAVRHHVPDAAMAALPDFSAAACTDCHREHNGPDGTIVRLASLCTDCHENLQARFPDSTMGKVGDFATHHPPFSPVLTQFDKATRSFKAEPVVQEHGVALREDNGLVFPHNLHLDTKGIDAPDGKRKLECSSCHEPDRGAVGFRAVSMERHCADCHRLEFDPDDPTRVVPHGKPAEVAAVLRDHFAAKALDRQQVKTLGSALPAAPERRRPGPPRTPAEREFIAQWSATQGDAVVREVFEGRLCRYCHVVEPTNDPKLPWDIAPVALQEHALSAAAFTHAPHADTACVDCHAARTSKLSSDVLLPDIGNCRACHGDVGGKKQVTSTCLDCHSYHVDQGVLWDPGATRRKTLGAQRHPKLITPRGAS</sequence>
<organism evidence="11 12">
    <name type="scientific">Panacagrimonas perspica</name>
    <dbReference type="NCBI Taxonomy" id="381431"/>
    <lineage>
        <taxon>Bacteria</taxon>
        <taxon>Pseudomonadati</taxon>
        <taxon>Pseudomonadota</taxon>
        <taxon>Gammaproteobacteria</taxon>
        <taxon>Nevskiales</taxon>
        <taxon>Nevskiaceae</taxon>
        <taxon>Panacagrimonas</taxon>
    </lineage>
</organism>
<evidence type="ECO:0000313" key="11">
    <source>
        <dbReference type="EMBL" id="TDU31248.1"/>
    </source>
</evidence>
<evidence type="ECO:0000256" key="9">
    <source>
        <dbReference type="SAM" id="Phobius"/>
    </source>
</evidence>
<keyword evidence="7" id="KW-0249">Electron transport</keyword>
<dbReference type="SUPFAM" id="SSF49879">
    <property type="entry name" value="SMAD/FHA domain"/>
    <property type="match status" value="1"/>
</dbReference>
<dbReference type="CDD" id="cd08168">
    <property type="entry name" value="Cytochrom_C3"/>
    <property type="match status" value="1"/>
</dbReference>
<dbReference type="InterPro" id="IPR012286">
    <property type="entry name" value="Tetrahaem_cytochrome"/>
</dbReference>
<name>A0A4S3K3I4_9GAMM</name>
<dbReference type="GO" id="GO:0030313">
    <property type="term" value="C:cell envelope"/>
    <property type="evidence" value="ECO:0007669"/>
    <property type="project" value="UniProtKB-SubCell"/>
</dbReference>
<evidence type="ECO:0000256" key="8">
    <source>
        <dbReference type="ARBA" id="ARBA00023004"/>
    </source>
</evidence>
<comment type="subcellular location">
    <subcellularLocation>
        <location evidence="2">Cell envelope</location>
    </subcellularLocation>
</comment>
<dbReference type="SUPFAM" id="SSF48695">
    <property type="entry name" value="Multiheme cytochromes"/>
    <property type="match status" value="2"/>
</dbReference>
<dbReference type="GO" id="GO:0046872">
    <property type="term" value="F:metal ion binding"/>
    <property type="evidence" value="ECO:0007669"/>
    <property type="project" value="UniProtKB-KW"/>
</dbReference>
<reference evidence="11 12" key="1">
    <citation type="submission" date="2019-03" db="EMBL/GenBank/DDBJ databases">
        <title>Genomic Encyclopedia of Type Strains, Phase IV (KMG-IV): sequencing the most valuable type-strain genomes for metagenomic binning, comparative biology and taxonomic classification.</title>
        <authorList>
            <person name="Goeker M."/>
        </authorList>
    </citation>
    <scope>NUCLEOTIDE SEQUENCE [LARGE SCALE GENOMIC DNA]</scope>
    <source>
        <strain evidence="11 12">DSM 26377</strain>
    </source>
</reference>
<keyword evidence="9" id="KW-0812">Transmembrane</keyword>
<evidence type="ECO:0000256" key="3">
    <source>
        <dbReference type="ARBA" id="ARBA00022448"/>
    </source>
</evidence>
<keyword evidence="6" id="KW-0732">Signal</keyword>
<keyword evidence="5" id="KW-0479">Metal-binding</keyword>
<feature type="domain" description="FHA" evidence="10">
    <location>
        <begin position="27"/>
        <end position="76"/>
    </location>
</feature>
<proteinExistence type="predicted"/>
<evidence type="ECO:0000256" key="6">
    <source>
        <dbReference type="ARBA" id="ARBA00022729"/>
    </source>
</evidence>
<dbReference type="InterPro" id="IPR051829">
    <property type="entry name" value="Multiheme_Cytochr_ET"/>
</dbReference>
<dbReference type="PROSITE" id="PS50006">
    <property type="entry name" value="FHA_DOMAIN"/>
    <property type="match status" value="1"/>
</dbReference>
<evidence type="ECO:0000256" key="1">
    <source>
        <dbReference type="ARBA" id="ARBA00001926"/>
    </source>
</evidence>
<evidence type="ECO:0000313" key="12">
    <source>
        <dbReference type="Proteomes" id="UP000295341"/>
    </source>
</evidence>
<evidence type="ECO:0000256" key="2">
    <source>
        <dbReference type="ARBA" id="ARBA00004196"/>
    </source>
</evidence>
<keyword evidence="12" id="KW-1185">Reference proteome</keyword>
<dbReference type="InterPro" id="IPR008984">
    <property type="entry name" value="SMAD_FHA_dom_sf"/>
</dbReference>
<keyword evidence="9" id="KW-1133">Transmembrane helix</keyword>
<dbReference type="Gene3D" id="2.60.200.20">
    <property type="match status" value="1"/>
</dbReference>
<dbReference type="InterPro" id="IPR036280">
    <property type="entry name" value="Multihaem_cyt_sf"/>
</dbReference>
<gene>
    <name evidence="11" type="ORF">DFR24_0612</name>
</gene>
<protein>
    <submittedName>
        <fullName evidence="11">Putative CXXCH cytochrome family protein</fullName>
    </submittedName>
</protein>
<comment type="caution">
    <text evidence="11">The sequence shown here is derived from an EMBL/GenBank/DDBJ whole genome shotgun (WGS) entry which is preliminary data.</text>
</comment>
<feature type="transmembrane region" description="Helical" evidence="9">
    <location>
        <begin position="139"/>
        <end position="161"/>
    </location>
</feature>
<evidence type="ECO:0000256" key="4">
    <source>
        <dbReference type="ARBA" id="ARBA00022617"/>
    </source>
</evidence>
<dbReference type="Pfam" id="PF14537">
    <property type="entry name" value="Cytochrom_c3_2"/>
    <property type="match status" value="1"/>
</dbReference>
<dbReference type="Proteomes" id="UP000295341">
    <property type="component" value="Unassembled WGS sequence"/>
</dbReference>
<dbReference type="GO" id="GO:0016491">
    <property type="term" value="F:oxidoreductase activity"/>
    <property type="evidence" value="ECO:0007669"/>
    <property type="project" value="TreeGrafter"/>
</dbReference>
<evidence type="ECO:0000259" key="10">
    <source>
        <dbReference type="PROSITE" id="PS50006"/>
    </source>
</evidence>
<dbReference type="OrthoDB" id="9814800at2"/>
<dbReference type="CDD" id="cd00060">
    <property type="entry name" value="FHA"/>
    <property type="match status" value="1"/>
</dbReference>
<dbReference type="InterPro" id="IPR000253">
    <property type="entry name" value="FHA_dom"/>
</dbReference>
<keyword evidence="8" id="KW-0408">Iron</keyword>
<evidence type="ECO:0000256" key="5">
    <source>
        <dbReference type="ARBA" id="ARBA00022723"/>
    </source>
</evidence>
<keyword evidence="4" id="KW-0349">Heme</keyword>
<dbReference type="Gene3D" id="3.90.10.10">
    <property type="entry name" value="Cytochrome C3"/>
    <property type="match status" value="3"/>
</dbReference>
<dbReference type="RefSeq" id="WP_133879851.1">
    <property type="nucleotide sequence ID" value="NZ_MWIN01000014.1"/>
</dbReference>
<dbReference type="Pfam" id="PF00498">
    <property type="entry name" value="FHA"/>
    <property type="match status" value="1"/>
</dbReference>
<comment type="cofactor">
    <cofactor evidence="1">
        <name>heme c</name>
        <dbReference type="ChEBI" id="CHEBI:61717"/>
    </cofactor>
</comment>
<dbReference type="EMBL" id="SOBT01000008">
    <property type="protein sequence ID" value="TDU31248.1"/>
    <property type="molecule type" value="Genomic_DNA"/>
</dbReference>
<dbReference type="PANTHER" id="PTHR35038">
    <property type="entry name" value="DISSIMILATORY SULFITE REDUCTASE SIRA"/>
    <property type="match status" value="1"/>
</dbReference>
<keyword evidence="3" id="KW-0813">Transport</keyword>
<dbReference type="PANTHER" id="PTHR35038:SF6">
    <property type="entry name" value="SURFACE LOCALIZED DECAHEME CYTOCHROME C LIPOPROTEIN"/>
    <property type="match status" value="1"/>
</dbReference>